<accession>A0A9D3VK59</accession>
<proteinExistence type="predicted"/>
<evidence type="ECO:0000313" key="2">
    <source>
        <dbReference type="EMBL" id="KAH1083999.1"/>
    </source>
</evidence>
<keyword evidence="3" id="KW-1185">Reference proteome</keyword>
<organism evidence="2 3">
    <name type="scientific">Gossypium stocksii</name>
    <dbReference type="NCBI Taxonomy" id="47602"/>
    <lineage>
        <taxon>Eukaryota</taxon>
        <taxon>Viridiplantae</taxon>
        <taxon>Streptophyta</taxon>
        <taxon>Embryophyta</taxon>
        <taxon>Tracheophyta</taxon>
        <taxon>Spermatophyta</taxon>
        <taxon>Magnoliopsida</taxon>
        <taxon>eudicotyledons</taxon>
        <taxon>Gunneridae</taxon>
        <taxon>Pentapetalae</taxon>
        <taxon>rosids</taxon>
        <taxon>malvids</taxon>
        <taxon>Malvales</taxon>
        <taxon>Malvaceae</taxon>
        <taxon>Malvoideae</taxon>
        <taxon>Gossypium</taxon>
    </lineage>
</organism>
<gene>
    <name evidence="2" type="ORF">J1N35_023760</name>
</gene>
<protein>
    <submittedName>
        <fullName evidence="2">Uncharacterized protein</fullName>
    </submittedName>
</protein>
<evidence type="ECO:0000256" key="1">
    <source>
        <dbReference type="SAM" id="MobiDB-lite"/>
    </source>
</evidence>
<dbReference type="AlphaFoldDB" id="A0A9D3VK59"/>
<evidence type="ECO:0000313" key="3">
    <source>
        <dbReference type="Proteomes" id="UP000828251"/>
    </source>
</evidence>
<reference evidence="2 3" key="1">
    <citation type="journal article" date="2021" name="Plant Biotechnol. J.">
        <title>Multi-omics assisted identification of the key and species-specific regulatory components of drought-tolerant mechanisms in Gossypium stocksii.</title>
        <authorList>
            <person name="Yu D."/>
            <person name="Ke L."/>
            <person name="Zhang D."/>
            <person name="Wu Y."/>
            <person name="Sun Y."/>
            <person name="Mei J."/>
            <person name="Sun J."/>
            <person name="Sun Y."/>
        </authorList>
    </citation>
    <scope>NUCLEOTIDE SEQUENCE [LARGE SCALE GENOMIC DNA]</scope>
    <source>
        <strain evidence="3">cv. E1</strain>
        <tissue evidence="2">Leaf</tissue>
    </source>
</reference>
<name>A0A9D3VK59_9ROSI</name>
<feature type="region of interest" description="Disordered" evidence="1">
    <location>
        <begin position="1"/>
        <end position="23"/>
    </location>
</feature>
<dbReference type="EMBL" id="JAIQCV010000007">
    <property type="protein sequence ID" value="KAH1083999.1"/>
    <property type="molecule type" value="Genomic_DNA"/>
</dbReference>
<dbReference type="Proteomes" id="UP000828251">
    <property type="component" value="Unassembled WGS sequence"/>
</dbReference>
<feature type="compositionally biased region" description="Basic residues" evidence="1">
    <location>
        <begin position="7"/>
        <end position="18"/>
    </location>
</feature>
<comment type="caution">
    <text evidence="2">The sequence shown here is derived from an EMBL/GenBank/DDBJ whole genome shotgun (WGS) entry which is preliminary data.</text>
</comment>
<sequence>MTDRQACHRTRLHRRRSEGKRENHGIVVGPMALMRVRLWRCVYGGVDRGIDEESMSVRMDGRLAALVEAR</sequence>